<dbReference type="GO" id="GO:0008757">
    <property type="term" value="F:S-adenosylmethionine-dependent methyltransferase activity"/>
    <property type="evidence" value="ECO:0007669"/>
    <property type="project" value="InterPro"/>
</dbReference>
<dbReference type="RefSeq" id="XP_001803654.1">
    <property type="nucleotide sequence ID" value="XM_001803602.1"/>
</dbReference>
<sequence>MADTAKHTLLERVFAASSTEESRKLYNEWAVTYDKDMTEHEFTAPRLVAEAVTRGLKLNHMRNPQESLSNTTIADAGCGTGLVGVEMAKLGAKNIDGLDISQGMLDVASKTGAYRNVKTTDLTSRLPFADGTYDVVTCCGTFTHGHLGPEPLEEFLRVIKIGGIVVATILESHWQEAGFDMAVERLAKEGKAKVVENECREYRKDAGGGRILVLRKTSGASGERKKFSTLSLGS</sequence>
<dbReference type="InterPro" id="IPR013216">
    <property type="entry name" value="Methyltransf_11"/>
</dbReference>
<dbReference type="CDD" id="cd02440">
    <property type="entry name" value="AdoMet_MTases"/>
    <property type="match status" value="1"/>
</dbReference>
<dbReference type="KEGG" id="pno:SNOG_13441"/>
<evidence type="ECO:0000259" key="1">
    <source>
        <dbReference type="Pfam" id="PF08241"/>
    </source>
</evidence>
<organism evidence="2 3">
    <name type="scientific">Phaeosphaeria nodorum (strain SN15 / ATCC MYA-4574 / FGSC 10173)</name>
    <name type="common">Glume blotch fungus</name>
    <name type="synonym">Parastagonospora nodorum</name>
    <dbReference type="NCBI Taxonomy" id="321614"/>
    <lineage>
        <taxon>Eukaryota</taxon>
        <taxon>Fungi</taxon>
        <taxon>Dikarya</taxon>
        <taxon>Ascomycota</taxon>
        <taxon>Pezizomycotina</taxon>
        <taxon>Dothideomycetes</taxon>
        <taxon>Pleosporomycetidae</taxon>
        <taxon>Pleosporales</taxon>
        <taxon>Pleosporineae</taxon>
        <taxon>Phaeosphaeriaceae</taxon>
        <taxon>Parastagonospora</taxon>
    </lineage>
</organism>
<dbReference type="InterPro" id="IPR029063">
    <property type="entry name" value="SAM-dependent_MTases_sf"/>
</dbReference>
<dbReference type="EMBL" id="CP069041">
    <property type="protein sequence ID" value="QRD06021.1"/>
    <property type="molecule type" value="Genomic_DNA"/>
</dbReference>
<evidence type="ECO:0000313" key="3">
    <source>
        <dbReference type="Proteomes" id="UP000663193"/>
    </source>
</evidence>
<protein>
    <recommendedName>
        <fullName evidence="1">Methyltransferase type 11 domain-containing protein</fullName>
    </recommendedName>
</protein>
<dbReference type="SUPFAM" id="SSF53335">
    <property type="entry name" value="S-adenosyl-L-methionine-dependent methyltransferases"/>
    <property type="match status" value="1"/>
</dbReference>
<dbReference type="VEuPathDB" id="FungiDB:JI435_134410"/>
<evidence type="ECO:0000313" key="2">
    <source>
        <dbReference type="EMBL" id="QRD06021.1"/>
    </source>
</evidence>
<dbReference type="Gene3D" id="3.40.50.150">
    <property type="entry name" value="Vaccinia Virus protein VP39"/>
    <property type="match status" value="1"/>
</dbReference>
<feature type="domain" description="Methyltransferase type 11" evidence="1">
    <location>
        <begin position="75"/>
        <end position="166"/>
    </location>
</feature>
<keyword evidence="3" id="KW-1185">Reference proteome</keyword>
<accession>A0A7U2IA17</accession>
<dbReference type="PANTHER" id="PTHR43591:SF110">
    <property type="entry name" value="RHODANESE DOMAIN-CONTAINING PROTEIN"/>
    <property type="match status" value="1"/>
</dbReference>
<dbReference type="Proteomes" id="UP000663193">
    <property type="component" value="Chromosome 19"/>
</dbReference>
<dbReference type="AlphaFoldDB" id="A0A7U2IA17"/>
<name>A0A7U2IA17_PHANO</name>
<dbReference type="PANTHER" id="PTHR43591">
    <property type="entry name" value="METHYLTRANSFERASE"/>
    <property type="match status" value="1"/>
</dbReference>
<dbReference type="Pfam" id="PF08241">
    <property type="entry name" value="Methyltransf_11"/>
    <property type="match status" value="1"/>
</dbReference>
<reference evidence="3" key="1">
    <citation type="journal article" date="2021" name="BMC Genomics">
        <title>Chromosome-level genome assembly and manually-curated proteome of model necrotroph Parastagonospora nodorum Sn15 reveals a genome-wide trove of candidate effector homologs, and redundancy of virulence-related functions within an accessory chromosome.</title>
        <authorList>
            <person name="Bertazzoni S."/>
            <person name="Jones D.A.B."/>
            <person name="Phan H.T."/>
            <person name="Tan K.-C."/>
            <person name="Hane J.K."/>
        </authorList>
    </citation>
    <scope>NUCLEOTIDE SEQUENCE [LARGE SCALE GENOMIC DNA]</scope>
    <source>
        <strain evidence="3">SN15 / ATCC MYA-4574 / FGSC 10173)</strain>
    </source>
</reference>
<proteinExistence type="predicted"/>
<gene>
    <name evidence="2" type="ORF">JI435_134410</name>
</gene>
<dbReference type="OrthoDB" id="66144at2759"/>